<dbReference type="AlphaFoldDB" id="A0ABD2M8K3"/>
<feature type="compositionally biased region" description="Basic and acidic residues" evidence="1">
    <location>
        <begin position="176"/>
        <end position="186"/>
    </location>
</feature>
<keyword evidence="4" id="KW-1185">Reference proteome</keyword>
<evidence type="ECO:0000256" key="1">
    <source>
        <dbReference type="SAM" id="MobiDB-lite"/>
    </source>
</evidence>
<feature type="domain" description="Replication factor A C-terminal" evidence="2">
    <location>
        <begin position="50"/>
        <end position="155"/>
    </location>
</feature>
<organism evidence="3 4">
    <name type="scientific">Heterodera trifolii</name>
    <dbReference type="NCBI Taxonomy" id="157864"/>
    <lineage>
        <taxon>Eukaryota</taxon>
        <taxon>Metazoa</taxon>
        <taxon>Ecdysozoa</taxon>
        <taxon>Nematoda</taxon>
        <taxon>Chromadorea</taxon>
        <taxon>Rhabditida</taxon>
        <taxon>Tylenchina</taxon>
        <taxon>Tylenchomorpha</taxon>
        <taxon>Tylenchoidea</taxon>
        <taxon>Heteroderidae</taxon>
        <taxon>Heteroderinae</taxon>
        <taxon>Heterodera</taxon>
    </lineage>
</organism>
<evidence type="ECO:0000313" key="4">
    <source>
        <dbReference type="Proteomes" id="UP001620626"/>
    </source>
</evidence>
<proteinExistence type="predicted"/>
<protein>
    <recommendedName>
        <fullName evidence="2">Replication factor A C-terminal domain-containing protein</fullName>
    </recommendedName>
</protein>
<comment type="caution">
    <text evidence="3">The sequence shown here is derived from an EMBL/GenBank/DDBJ whole genome shotgun (WGS) entry which is preliminary data.</text>
</comment>
<name>A0ABD2M8K3_9BILA</name>
<accession>A0ABD2M8K3</accession>
<dbReference type="EMBL" id="JBICBT010000085">
    <property type="protein sequence ID" value="KAL3123839.1"/>
    <property type="molecule type" value="Genomic_DNA"/>
</dbReference>
<dbReference type="InterPro" id="IPR013955">
    <property type="entry name" value="Rep_factor-A_C"/>
</dbReference>
<feature type="region of interest" description="Disordered" evidence="1">
    <location>
        <begin position="173"/>
        <end position="202"/>
    </location>
</feature>
<gene>
    <name evidence="3" type="ORF">niasHT_004933</name>
</gene>
<sequence length="202" mass="22446">MSLSRFQIPNKRSAPEEEELENPKNIKEVISYAGAGTFYITGTIADLHYQVYDSCPLKVRGIGIPCRRKLPVNLLCESCGQRVEKPNKTIYLKIVLQDGEDTTCTQRATLFSAVAEAFLGLKAIDVNEMNEQKLYQHFEAKLGTTINAKVTIKEDSQNFTGFDWVITRIYKAGKKSSGESEKKNEDANGAEGPSAAKNAKFD</sequence>
<reference evidence="3 4" key="1">
    <citation type="submission" date="2024-10" db="EMBL/GenBank/DDBJ databases">
        <authorList>
            <person name="Kim D."/>
        </authorList>
    </citation>
    <scope>NUCLEOTIDE SEQUENCE [LARGE SCALE GENOMIC DNA]</scope>
    <source>
        <strain evidence="3">BH-2024</strain>
    </source>
</reference>
<feature type="region of interest" description="Disordered" evidence="1">
    <location>
        <begin position="1"/>
        <end position="20"/>
    </location>
</feature>
<evidence type="ECO:0000313" key="3">
    <source>
        <dbReference type="EMBL" id="KAL3123839.1"/>
    </source>
</evidence>
<dbReference type="SUPFAM" id="SSF50249">
    <property type="entry name" value="Nucleic acid-binding proteins"/>
    <property type="match status" value="1"/>
</dbReference>
<dbReference type="InterPro" id="IPR012340">
    <property type="entry name" value="NA-bd_OB-fold"/>
</dbReference>
<dbReference type="Gene3D" id="2.40.50.140">
    <property type="entry name" value="Nucleic acid-binding proteins"/>
    <property type="match status" value="1"/>
</dbReference>
<dbReference type="Proteomes" id="UP001620626">
    <property type="component" value="Unassembled WGS sequence"/>
</dbReference>
<dbReference type="Pfam" id="PF08646">
    <property type="entry name" value="Rep_fac-A_C"/>
    <property type="match status" value="1"/>
</dbReference>
<evidence type="ECO:0000259" key="2">
    <source>
        <dbReference type="Pfam" id="PF08646"/>
    </source>
</evidence>